<dbReference type="InterPro" id="IPR036770">
    <property type="entry name" value="Ankyrin_rpt-contain_sf"/>
</dbReference>
<dbReference type="EMBL" id="BOMG01000108">
    <property type="protein sequence ID" value="GID60420.1"/>
    <property type="molecule type" value="Genomic_DNA"/>
</dbReference>
<feature type="region of interest" description="Disordered" evidence="4">
    <location>
        <begin position="107"/>
        <end position="146"/>
    </location>
</feature>
<evidence type="ECO:0000256" key="3">
    <source>
        <dbReference type="PROSITE-ProRule" id="PRU00023"/>
    </source>
</evidence>
<sequence>MGGVNRRRRKKIQRRLVAAAGWGTPRDVAALLRRGADPDLPDQDGTTPLYRASVQGRSFNVQTLLEAGADANRESGDFDEGLPLCAAVCHGHDEVAALLIAAGADPELREDGGTGLSASGWAAKLQTERHDDDQRPGAERRRGADH</sequence>
<keyword evidence="6" id="KW-1185">Reference proteome</keyword>
<keyword evidence="2 3" id="KW-0040">ANK repeat</keyword>
<reference evidence="5 6" key="1">
    <citation type="submission" date="2021-01" db="EMBL/GenBank/DDBJ databases">
        <title>Whole genome shotgun sequence of Actinoplanes couchii NBRC 106145.</title>
        <authorList>
            <person name="Komaki H."/>
            <person name="Tamura T."/>
        </authorList>
    </citation>
    <scope>NUCLEOTIDE SEQUENCE [LARGE SCALE GENOMIC DNA]</scope>
    <source>
        <strain evidence="5 6">NBRC 106145</strain>
    </source>
</reference>
<comment type="caution">
    <text evidence="5">The sequence shown here is derived from an EMBL/GenBank/DDBJ whole genome shotgun (WGS) entry which is preliminary data.</text>
</comment>
<organism evidence="5 6">
    <name type="scientific">Actinoplanes couchii</name>
    <dbReference type="NCBI Taxonomy" id="403638"/>
    <lineage>
        <taxon>Bacteria</taxon>
        <taxon>Bacillati</taxon>
        <taxon>Actinomycetota</taxon>
        <taxon>Actinomycetes</taxon>
        <taxon>Micromonosporales</taxon>
        <taxon>Micromonosporaceae</taxon>
        <taxon>Actinoplanes</taxon>
    </lineage>
</organism>
<proteinExistence type="predicted"/>
<dbReference type="PANTHER" id="PTHR24171:SF8">
    <property type="entry name" value="BRCA1-ASSOCIATED RING DOMAIN PROTEIN 1"/>
    <property type="match status" value="1"/>
</dbReference>
<keyword evidence="1" id="KW-0677">Repeat</keyword>
<evidence type="ECO:0008006" key="7">
    <source>
        <dbReference type="Google" id="ProtNLM"/>
    </source>
</evidence>
<feature type="repeat" description="ANK" evidence="3">
    <location>
        <begin position="79"/>
        <end position="111"/>
    </location>
</feature>
<dbReference type="SMART" id="SM00248">
    <property type="entry name" value="ANK"/>
    <property type="match status" value="2"/>
</dbReference>
<evidence type="ECO:0000256" key="2">
    <source>
        <dbReference type="ARBA" id="ARBA00023043"/>
    </source>
</evidence>
<evidence type="ECO:0000313" key="6">
    <source>
        <dbReference type="Proteomes" id="UP000612282"/>
    </source>
</evidence>
<feature type="compositionally biased region" description="Basic and acidic residues" evidence="4">
    <location>
        <begin position="126"/>
        <end position="146"/>
    </location>
</feature>
<feature type="repeat" description="ANK" evidence="3">
    <location>
        <begin position="44"/>
        <end position="76"/>
    </location>
</feature>
<dbReference type="SUPFAM" id="SSF48403">
    <property type="entry name" value="Ankyrin repeat"/>
    <property type="match status" value="1"/>
</dbReference>
<evidence type="ECO:0000256" key="4">
    <source>
        <dbReference type="SAM" id="MobiDB-lite"/>
    </source>
</evidence>
<dbReference type="PROSITE" id="PS50088">
    <property type="entry name" value="ANK_REPEAT"/>
    <property type="match status" value="2"/>
</dbReference>
<name>A0ABQ3XPT1_9ACTN</name>
<dbReference type="PROSITE" id="PS50297">
    <property type="entry name" value="ANK_REP_REGION"/>
    <property type="match status" value="1"/>
</dbReference>
<dbReference type="Gene3D" id="1.25.40.20">
    <property type="entry name" value="Ankyrin repeat-containing domain"/>
    <property type="match status" value="1"/>
</dbReference>
<accession>A0ABQ3XPT1</accession>
<evidence type="ECO:0000313" key="5">
    <source>
        <dbReference type="EMBL" id="GID60420.1"/>
    </source>
</evidence>
<dbReference type="Pfam" id="PF12796">
    <property type="entry name" value="Ank_2"/>
    <property type="match status" value="1"/>
</dbReference>
<dbReference type="PANTHER" id="PTHR24171">
    <property type="entry name" value="ANKYRIN REPEAT DOMAIN-CONTAINING PROTEIN 39-RELATED"/>
    <property type="match status" value="1"/>
</dbReference>
<protein>
    <recommendedName>
        <fullName evidence="7">Ankyrin</fullName>
    </recommendedName>
</protein>
<gene>
    <name evidence="5" type="ORF">Aco03nite_088240</name>
</gene>
<evidence type="ECO:0000256" key="1">
    <source>
        <dbReference type="ARBA" id="ARBA00022737"/>
    </source>
</evidence>
<dbReference type="InterPro" id="IPR002110">
    <property type="entry name" value="Ankyrin_rpt"/>
</dbReference>
<dbReference type="Proteomes" id="UP000612282">
    <property type="component" value="Unassembled WGS sequence"/>
</dbReference>